<keyword evidence="1" id="KW-1133">Transmembrane helix</keyword>
<dbReference type="EMBL" id="JBCITK010000001">
    <property type="protein sequence ID" value="MEN0642916.1"/>
    <property type="molecule type" value="Genomic_DNA"/>
</dbReference>
<dbReference type="RefSeq" id="WP_343129931.1">
    <property type="nucleotide sequence ID" value="NZ_JBCITK010000001.1"/>
</dbReference>
<accession>A0ABU9VG91</accession>
<gene>
    <name evidence="3" type="ORF">MKY91_07130</name>
</gene>
<name>A0ABU9VG91_9BACI</name>
<sequence>MKKLIGFAMIVIGFILLVLTTFPLFFSNFANSKENSVTESLDGITKLSLDSKAIHWTIVPVEENELHIELANDDQGKPFQVERGRSQLKVITEQKGFRWLPSFSESFKNGEATVYLPKSFINDLDISTVSGDITLDGDLELGEITIEMVSGEFVNSGDLQADEIDVDSVSGNVRLVQVTSPAIQADTVSGDVSVQYGTEQGDLSVDTVSGKVGVTVPTWNAEYDLDTLSGTIMDQGTRMKAREYGSSAGDGNAEVEISTLSGDITLD</sequence>
<evidence type="ECO:0000259" key="2">
    <source>
        <dbReference type="Pfam" id="PF13349"/>
    </source>
</evidence>
<proteinExistence type="predicted"/>
<dbReference type="Proteomes" id="UP001418796">
    <property type="component" value="Unassembled WGS sequence"/>
</dbReference>
<keyword evidence="4" id="KW-1185">Reference proteome</keyword>
<evidence type="ECO:0000313" key="3">
    <source>
        <dbReference type="EMBL" id="MEN0642916.1"/>
    </source>
</evidence>
<reference evidence="3 4" key="1">
    <citation type="submission" date="2024-03" db="EMBL/GenBank/DDBJ databases">
        <title>Bacilli Hybrid Assemblies.</title>
        <authorList>
            <person name="Kovac J."/>
        </authorList>
    </citation>
    <scope>NUCLEOTIDE SEQUENCE [LARGE SCALE GENOMIC DNA]</scope>
    <source>
        <strain evidence="3 4">FSL R7-0666</strain>
    </source>
</reference>
<protein>
    <submittedName>
        <fullName evidence="3">DUF4097 family beta strand repeat-containing protein</fullName>
    </submittedName>
</protein>
<evidence type="ECO:0000313" key="4">
    <source>
        <dbReference type="Proteomes" id="UP001418796"/>
    </source>
</evidence>
<feature type="domain" description="DUF4097" evidence="2">
    <location>
        <begin position="44"/>
        <end position="178"/>
    </location>
</feature>
<dbReference type="InterPro" id="IPR025164">
    <property type="entry name" value="Toastrack_DUF4097"/>
</dbReference>
<comment type="caution">
    <text evidence="3">The sequence shown here is derived from an EMBL/GenBank/DDBJ whole genome shotgun (WGS) entry which is preliminary data.</text>
</comment>
<keyword evidence="1" id="KW-0472">Membrane</keyword>
<keyword evidence="1" id="KW-0812">Transmembrane</keyword>
<organism evidence="3 4">
    <name type="scientific">Alkalicoccobacillus gibsonii</name>
    <dbReference type="NCBI Taxonomy" id="79881"/>
    <lineage>
        <taxon>Bacteria</taxon>
        <taxon>Bacillati</taxon>
        <taxon>Bacillota</taxon>
        <taxon>Bacilli</taxon>
        <taxon>Bacillales</taxon>
        <taxon>Bacillaceae</taxon>
        <taxon>Alkalicoccobacillus</taxon>
    </lineage>
</organism>
<evidence type="ECO:0000256" key="1">
    <source>
        <dbReference type="SAM" id="Phobius"/>
    </source>
</evidence>
<feature type="transmembrane region" description="Helical" evidence="1">
    <location>
        <begin position="7"/>
        <end position="26"/>
    </location>
</feature>
<dbReference type="Pfam" id="PF13349">
    <property type="entry name" value="DUF4097"/>
    <property type="match status" value="1"/>
</dbReference>
<dbReference type="Gene3D" id="2.160.20.120">
    <property type="match status" value="1"/>
</dbReference>